<evidence type="ECO:0000313" key="1">
    <source>
        <dbReference type="EMBL" id="ADE29304.1"/>
    </source>
</evidence>
<organism evidence="1">
    <name type="scientific">uncultured virus</name>
    <dbReference type="NCBI Taxonomy" id="340016"/>
    <lineage>
        <taxon>Viruses</taxon>
        <taxon>environmental samples</taxon>
    </lineage>
</organism>
<protein>
    <submittedName>
        <fullName evidence="1">Uncharacterized protein</fullName>
    </submittedName>
</protein>
<sequence length="147" mass="17136">MIRVLTVSILSFFHTTEYQYAHGVDCQHKRLQTILDTIGNMTDSNDADMDAEEQTNEHRPPFQSVSESDRLWLCMDALQVMTRDLEDESDTNTETVNKHLRDAQIALQKAKNARRQALIFDRIYDDKVREDELTVDEYEPEIDNALE</sequence>
<proteinExistence type="predicted"/>
<accession>D5L2P5</accession>
<reference evidence="1" key="1">
    <citation type="journal article" date="2010" name="Environ. Microbiol.">
        <title>The metavirome of a hypersaline environment.</title>
        <authorList>
            <person name="Santos F."/>
            <person name="Yarza P."/>
            <person name="Parro V."/>
            <person name="Briones C."/>
            <person name="Anton J."/>
        </authorList>
    </citation>
    <scope>NUCLEOTIDE SEQUENCE</scope>
</reference>
<name>D5L2P5_9VIRU</name>
<dbReference type="EMBL" id="GU735371">
    <property type="protein sequence ID" value="ADE29304.1"/>
    <property type="molecule type" value="Genomic_DNA"/>
</dbReference>